<feature type="binding site" evidence="7">
    <location>
        <position position="104"/>
    </location>
    <ligand>
        <name>Mg(2+)</name>
        <dbReference type="ChEBI" id="CHEBI:18420"/>
    </ligand>
</feature>
<keyword evidence="6 7" id="KW-0378">Hydrolase</keyword>
<feature type="site" description="Interaction with target DNA" evidence="7">
    <location>
        <position position="74"/>
    </location>
</feature>
<evidence type="ECO:0000256" key="5">
    <source>
        <dbReference type="ARBA" id="ARBA00022759"/>
    </source>
</evidence>
<dbReference type="AlphaFoldDB" id="A0A7C2NDC4"/>
<comment type="catalytic activity">
    <reaction evidence="1 7">
        <text>Endonucleolytic cleavage at apurinic or apyrimidinic sites to products with a 5'-phosphate.</text>
        <dbReference type="EC" id="3.1.21.7"/>
    </reaction>
</comment>
<evidence type="ECO:0000256" key="3">
    <source>
        <dbReference type="ARBA" id="ARBA00022490"/>
    </source>
</evidence>
<protein>
    <recommendedName>
        <fullName evidence="7">Endonuclease V</fullName>
        <ecNumber evidence="7">3.1.21.7</ecNumber>
    </recommendedName>
    <alternativeName>
        <fullName evidence="7">Deoxyinosine 3'endonuclease</fullName>
    </alternativeName>
    <alternativeName>
        <fullName evidence="7">Deoxyribonuclease V</fullName>
        <shortName evidence="7">DNase V</shortName>
    </alternativeName>
</protein>
<dbReference type="GO" id="GO:0003727">
    <property type="term" value="F:single-stranded RNA binding"/>
    <property type="evidence" value="ECO:0007669"/>
    <property type="project" value="TreeGrafter"/>
</dbReference>
<dbReference type="GO" id="GO:0006281">
    <property type="term" value="P:DNA repair"/>
    <property type="evidence" value="ECO:0007669"/>
    <property type="project" value="UniProtKB-UniRule"/>
</dbReference>
<keyword evidence="7" id="KW-0227">DNA damage</keyword>
<dbReference type="PANTHER" id="PTHR28511">
    <property type="entry name" value="ENDONUCLEASE V"/>
    <property type="match status" value="1"/>
</dbReference>
<dbReference type="GO" id="GO:0000287">
    <property type="term" value="F:magnesium ion binding"/>
    <property type="evidence" value="ECO:0007669"/>
    <property type="project" value="UniProtKB-UniRule"/>
</dbReference>
<evidence type="ECO:0000256" key="6">
    <source>
        <dbReference type="ARBA" id="ARBA00022801"/>
    </source>
</evidence>
<gene>
    <name evidence="7" type="primary">nfi</name>
    <name evidence="8" type="ORF">ENN70_03050</name>
</gene>
<dbReference type="GO" id="GO:0005737">
    <property type="term" value="C:cytoplasm"/>
    <property type="evidence" value="ECO:0007669"/>
    <property type="project" value="UniProtKB-SubCell"/>
</dbReference>
<keyword evidence="3 7" id="KW-0963">Cytoplasm</keyword>
<dbReference type="Pfam" id="PF04493">
    <property type="entry name" value="Endonuclease_5"/>
    <property type="match status" value="1"/>
</dbReference>
<keyword evidence="5 7" id="KW-0255">Endonuclease</keyword>
<comment type="subcellular location">
    <subcellularLocation>
        <location evidence="2 7">Cytoplasm</location>
    </subcellularLocation>
</comment>
<keyword evidence="7" id="KW-0234">DNA repair</keyword>
<dbReference type="EMBL" id="DSCQ01000036">
    <property type="protein sequence ID" value="HET21076.1"/>
    <property type="molecule type" value="Genomic_DNA"/>
</dbReference>
<keyword evidence="7" id="KW-0460">Magnesium</keyword>
<name>A0A7C2NDC4_ARCFL</name>
<dbReference type="Gene3D" id="3.30.2170.10">
    <property type="entry name" value="archaeoglobus fulgidus dsm 4304 superfamily"/>
    <property type="match status" value="1"/>
</dbReference>
<evidence type="ECO:0000256" key="1">
    <source>
        <dbReference type="ARBA" id="ARBA00001835"/>
    </source>
</evidence>
<comment type="cofactor">
    <cofactor evidence="7">
        <name>Mg(2+)</name>
        <dbReference type="ChEBI" id="CHEBI:18420"/>
    </cofactor>
</comment>
<comment type="function">
    <text evidence="7">DNA repair enzyme involved in the repair of deaminated bases. Selectively cleaves double-stranded DNA at the second phosphodiester bond 3' to a deoxyinosine leaving behind the intact lesion on the nicked DNA.</text>
</comment>
<dbReference type="EC" id="3.1.21.7" evidence="7"/>
<evidence type="ECO:0000256" key="7">
    <source>
        <dbReference type="HAMAP-Rule" id="MF_00801"/>
    </source>
</evidence>
<comment type="similarity">
    <text evidence="7">Belongs to the endonuclease V family.</text>
</comment>
<dbReference type="PANTHER" id="PTHR28511:SF1">
    <property type="entry name" value="ENDONUCLEASE V"/>
    <property type="match status" value="1"/>
</dbReference>
<feature type="binding site" evidence="7">
    <location>
        <position position="38"/>
    </location>
    <ligand>
        <name>Mg(2+)</name>
        <dbReference type="ChEBI" id="CHEBI:18420"/>
    </ligand>
</feature>
<keyword evidence="7" id="KW-0479">Metal-binding</keyword>
<dbReference type="InterPro" id="IPR007581">
    <property type="entry name" value="Endonuclease-V"/>
</dbReference>
<sequence>MLQMNLDELKEIQERMAESIVLDDLIPLDKLKYVVGVDQAFIDDEVISCAVKLSFPELEVVERSLKIERANFPYIPTFLMFREGEPAVNAVKDLVDDRTAIMVDGSGIAHPRRCGLATYIALKLRKPAVGITKKKLFGEIVSVSENLAKMVDGEEVIGYAIKPCKRCNPIYISPGSFISLESSLKLVQKCLKGYKLPEPVRIADKMTREVKRELRHDLKFK</sequence>
<reference evidence="8" key="1">
    <citation type="journal article" date="2020" name="mSystems">
        <title>Genome- and Community-Level Interaction Insights into Carbon Utilization and Element Cycling Functions of Hydrothermarchaeota in Hydrothermal Sediment.</title>
        <authorList>
            <person name="Zhou Z."/>
            <person name="Liu Y."/>
            <person name="Xu W."/>
            <person name="Pan J."/>
            <person name="Luo Z.H."/>
            <person name="Li M."/>
        </authorList>
    </citation>
    <scope>NUCLEOTIDE SEQUENCE [LARGE SCALE GENOMIC DNA]</scope>
    <source>
        <strain evidence="8">SpSt-12</strain>
    </source>
</reference>
<keyword evidence="4 7" id="KW-0540">Nuclease</keyword>
<proteinExistence type="inferred from homology"/>
<accession>A0A7C2NDC4</accession>
<dbReference type="GO" id="GO:0043737">
    <property type="term" value="F:deoxyribonuclease V activity"/>
    <property type="evidence" value="ECO:0007669"/>
    <property type="project" value="UniProtKB-UniRule"/>
</dbReference>
<dbReference type="CDD" id="cd06559">
    <property type="entry name" value="Endonuclease_V"/>
    <property type="match status" value="1"/>
</dbReference>
<evidence type="ECO:0000313" key="8">
    <source>
        <dbReference type="EMBL" id="HET21076.1"/>
    </source>
</evidence>
<dbReference type="GO" id="GO:0016891">
    <property type="term" value="F:RNA endonuclease activity producing 5'-phosphomonoesters, hydrolytic mechanism"/>
    <property type="evidence" value="ECO:0007669"/>
    <property type="project" value="TreeGrafter"/>
</dbReference>
<dbReference type="HAMAP" id="MF_00801">
    <property type="entry name" value="Endonuclease_5"/>
    <property type="match status" value="1"/>
</dbReference>
<comment type="caution">
    <text evidence="8">The sequence shown here is derived from an EMBL/GenBank/DDBJ whole genome shotgun (WGS) entry which is preliminary data.</text>
</comment>
<organism evidence="8">
    <name type="scientific">Archaeoglobus fulgidus</name>
    <dbReference type="NCBI Taxonomy" id="2234"/>
    <lineage>
        <taxon>Archaea</taxon>
        <taxon>Methanobacteriati</taxon>
        <taxon>Methanobacteriota</taxon>
        <taxon>Archaeoglobi</taxon>
        <taxon>Archaeoglobales</taxon>
        <taxon>Archaeoglobaceae</taxon>
        <taxon>Archaeoglobus</taxon>
    </lineage>
</organism>
<evidence type="ECO:0000256" key="4">
    <source>
        <dbReference type="ARBA" id="ARBA00022722"/>
    </source>
</evidence>
<evidence type="ECO:0000256" key="2">
    <source>
        <dbReference type="ARBA" id="ARBA00004496"/>
    </source>
</evidence>